<organism evidence="2 3">
    <name type="scientific">Bradyrhizobium macuxiense</name>
    <dbReference type="NCBI Taxonomy" id="1755647"/>
    <lineage>
        <taxon>Bacteria</taxon>
        <taxon>Pseudomonadati</taxon>
        <taxon>Pseudomonadota</taxon>
        <taxon>Alphaproteobacteria</taxon>
        <taxon>Hyphomicrobiales</taxon>
        <taxon>Nitrobacteraceae</taxon>
        <taxon>Bradyrhizobium</taxon>
    </lineage>
</organism>
<reference evidence="2 3" key="1">
    <citation type="submission" date="2019-06" db="EMBL/GenBank/DDBJ databases">
        <title>Genomic Encyclopedia of Type Strains, Phase IV (KMG-V): Genome sequencing to study the core and pangenomes of soil and plant-associated prokaryotes.</title>
        <authorList>
            <person name="Whitman W."/>
        </authorList>
    </citation>
    <scope>NUCLEOTIDE SEQUENCE [LARGE SCALE GENOMIC DNA]</scope>
    <source>
        <strain evidence="2 3">BR 10355</strain>
    </source>
</reference>
<proteinExistence type="predicted"/>
<evidence type="ECO:0000256" key="1">
    <source>
        <dbReference type="SAM" id="SignalP"/>
    </source>
</evidence>
<sequence length="81" mass="8323">MTTIKCVEAGLVALVMLTASAMAREVHAAGPSAFAKGHAAATGRWGGGPPRMVAPRFGEFETLPRDQPGGVCDHGDNAMIC</sequence>
<accession>A0A560MI90</accession>
<dbReference type="EMBL" id="VITY01000001">
    <property type="protein sequence ID" value="TWC07014.1"/>
    <property type="molecule type" value="Genomic_DNA"/>
</dbReference>
<protein>
    <submittedName>
        <fullName evidence="2">Uncharacterized protein</fullName>
    </submittedName>
</protein>
<name>A0A560MI90_9BRAD</name>
<feature type="signal peptide" evidence="1">
    <location>
        <begin position="1"/>
        <end position="23"/>
    </location>
</feature>
<evidence type="ECO:0000313" key="3">
    <source>
        <dbReference type="Proteomes" id="UP000321304"/>
    </source>
</evidence>
<gene>
    <name evidence="2" type="ORF">FBZ93_101305</name>
</gene>
<keyword evidence="3" id="KW-1185">Reference proteome</keyword>
<comment type="caution">
    <text evidence="2">The sequence shown here is derived from an EMBL/GenBank/DDBJ whole genome shotgun (WGS) entry which is preliminary data.</text>
</comment>
<dbReference type="Proteomes" id="UP000321304">
    <property type="component" value="Unassembled WGS sequence"/>
</dbReference>
<keyword evidence="1" id="KW-0732">Signal</keyword>
<feature type="chain" id="PRO_5021799981" evidence="1">
    <location>
        <begin position="24"/>
        <end position="81"/>
    </location>
</feature>
<dbReference type="AlphaFoldDB" id="A0A560MI90"/>
<dbReference type="OrthoDB" id="8256096at2"/>
<dbReference type="RefSeq" id="WP_146984235.1">
    <property type="nucleotide sequence ID" value="NZ_VITY01000001.1"/>
</dbReference>
<evidence type="ECO:0000313" key="2">
    <source>
        <dbReference type="EMBL" id="TWC07014.1"/>
    </source>
</evidence>